<proteinExistence type="inferred from homology"/>
<evidence type="ECO:0000256" key="2">
    <source>
        <dbReference type="ARBA" id="ARBA00023002"/>
    </source>
</evidence>
<dbReference type="GO" id="GO:0005737">
    <property type="term" value="C:cytoplasm"/>
    <property type="evidence" value="ECO:0007669"/>
    <property type="project" value="TreeGrafter"/>
</dbReference>
<name>A0AB34IVW2_PRYPA</name>
<feature type="domain" description="MsrB" evidence="5">
    <location>
        <begin position="93"/>
        <end position="221"/>
    </location>
</feature>
<dbReference type="GO" id="GO:0033743">
    <property type="term" value="F:peptide-methionine (R)-S-oxide reductase activity"/>
    <property type="evidence" value="ECO:0007669"/>
    <property type="project" value="InterPro"/>
</dbReference>
<dbReference type="Gene3D" id="2.170.150.20">
    <property type="entry name" value="Peptide methionine sulfoxide reductase"/>
    <property type="match status" value="1"/>
</dbReference>
<dbReference type="InterPro" id="IPR002579">
    <property type="entry name" value="Met_Sox_Rdtase_MsrB_dom"/>
</dbReference>
<feature type="signal peptide" evidence="4">
    <location>
        <begin position="1"/>
        <end position="28"/>
    </location>
</feature>
<evidence type="ECO:0000313" key="6">
    <source>
        <dbReference type="EMBL" id="KAL1508141.1"/>
    </source>
</evidence>
<comment type="similarity">
    <text evidence="1">Belongs to the MsrB Met sulfoxide reductase family.</text>
</comment>
<organism evidence="6 7">
    <name type="scientific">Prymnesium parvum</name>
    <name type="common">Toxic golden alga</name>
    <dbReference type="NCBI Taxonomy" id="97485"/>
    <lineage>
        <taxon>Eukaryota</taxon>
        <taxon>Haptista</taxon>
        <taxon>Haptophyta</taxon>
        <taxon>Prymnesiophyceae</taxon>
        <taxon>Prymnesiales</taxon>
        <taxon>Prymnesiaceae</taxon>
        <taxon>Prymnesium</taxon>
    </lineage>
</organism>
<dbReference type="PROSITE" id="PS51790">
    <property type="entry name" value="MSRB"/>
    <property type="match status" value="1"/>
</dbReference>
<dbReference type="EMBL" id="JBGBPQ010000017">
    <property type="protein sequence ID" value="KAL1508141.1"/>
    <property type="molecule type" value="Genomic_DNA"/>
</dbReference>
<dbReference type="SUPFAM" id="SSF51316">
    <property type="entry name" value="Mss4-like"/>
    <property type="match status" value="1"/>
</dbReference>
<dbReference type="PANTHER" id="PTHR10173:SF57">
    <property type="entry name" value="PEPTIDE-METHIONINE (R)-S-OXIDE REDUCTASE"/>
    <property type="match status" value="1"/>
</dbReference>
<dbReference type="InterPro" id="IPR028427">
    <property type="entry name" value="Met_Sox_Rdtase_MsrB"/>
</dbReference>
<keyword evidence="7" id="KW-1185">Reference proteome</keyword>
<feature type="chain" id="PRO_5044255916" description="MsrB domain-containing protein" evidence="4">
    <location>
        <begin position="29"/>
        <end position="249"/>
    </location>
</feature>
<dbReference type="Pfam" id="PF01641">
    <property type="entry name" value="SelR"/>
    <property type="match status" value="1"/>
</dbReference>
<accession>A0AB34IVW2</accession>
<keyword evidence="4" id="KW-0732">Signal</keyword>
<dbReference type="GO" id="GO:0006979">
    <property type="term" value="P:response to oxidative stress"/>
    <property type="evidence" value="ECO:0007669"/>
    <property type="project" value="InterPro"/>
</dbReference>
<dbReference type="PANTHER" id="PTHR10173">
    <property type="entry name" value="METHIONINE SULFOXIDE REDUCTASE"/>
    <property type="match status" value="1"/>
</dbReference>
<feature type="region of interest" description="Disordered" evidence="3">
    <location>
        <begin position="225"/>
        <end position="249"/>
    </location>
</feature>
<dbReference type="GO" id="GO:0030091">
    <property type="term" value="P:protein repair"/>
    <property type="evidence" value="ECO:0007669"/>
    <property type="project" value="InterPro"/>
</dbReference>
<sequence>MIQLLPQLEGKPMLALLALCAALPACLGLRAPPPPSRAPRPSLRSRREALSLPVLSSLSSLSALSALSALSLSPAAAWASSSRTAGYAVQRPESEWAALLSAQQYFVLREGGTEPPRSSPLLREKRSGTFACAACGAPLFSSRDKFDSGTGWPSFGGALAGVQFDGAPLRAALLGAECRCAACGGHLGDLFLDGFLFPGTPAFASGKRFCIDGAALVFTPSDGGAPVVGDSPPPAPQEMPAWLTPPKVG</sequence>
<evidence type="ECO:0000256" key="4">
    <source>
        <dbReference type="SAM" id="SignalP"/>
    </source>
</evidence>
<dbReference type="Proteomes" id="UP001515480">
    <property type="component" value="Unassembled WGS sequence"/>
</dbReference>
<evidence type="ECO:0000256" key="3">
    <source>
        <dbReference type="SAM" id="MobiDB-lite"/>
    </source>
</evidence>
<dbReference type="AlphaFoldDB" id="A0AB34IVW2"/>
<keyword evidence="2" id="KW-0560">Oxidoreductase</keyword>
<evidence type="ECO:0000256" key="1">
    <source>
        <dbReference type="ARBA" id="ARBA00007174"/>
    </source>
</evidence>
<comment type="caution">
    <text evidence="6">The sequence shown here is derived from an EMBL/GenBank/DDBJ whole genome shotgun (WGS) entry which is preliminary data.</text>
</comment>
<gene>
    <name evidence="6" type="ORF">AB1Y20_007728</name>
</gene>
<reference evidence="6 7" key="1">
    <citation type="journal article" date="2024" name="Science">
        <title>Giant polyketide synthase enzymes in the biosynthesis of giant marine polyether toxins.</title>
        <authorList>
            <person name="Fallon T.R."/>
            <person name="Shende V.V."/>
            <person name="Wierzbicki I.H."/>
            <person name="Pendleton A.L."/>
            <person name="Watervoot N.F."/>
            <person name="Auber R.P."/>
            <person name="Gonzalez D.J."/>
            <person name="Wisecaver J.H."/>
            <person name="Moore B.S."/>
        </authorList>
    </citation>
    <scope>NUCLEOTIDE SEQUENCE [LARGE SCALE GENOMIC DNA]</scope>
    <source>
        <strain evidence="6 7">12B1</strain>
    </source>
</reference>
<evidence type="ECO:0000259" key="5">
    <source>
        <dbReference type="PROSITE" id="PS51790"/>
    </source>
</evidence>
<protein>
    <recommendedName>
        <fullName evidence="5">MsrB domain-containing protein</fullName>
    </recommendedName>
</protein>
<evidence type="ECO:0000313" key="7">
    <source>
        <dbReference type="Proteomes" id="UP001515480"/>
    </source>
</evidence>
<dbReference type="InterPro" id="IPR011057">
    <property type="entry name" value="Mss4-like_sf"/>
</dbReference>